<dbReference type="Proteomes" id="UP000887572">
    <property type="component" value="Unplaced"/>
</dbReference>
<evidence type="ECO:0000313" key="3">
    <source>
        <dbReference type="WBParaSite" id="Gr19_v10_g14173.t1"/>
    </source>
</evidence>
<evidence type="ECO:0000256" key="1">
    <source>
        <dbReference type="SAM" id="MobiDB-lite"/>
    </source>
</evidence>
<sequence>MVETTAVAPEAADSIERTTAPIASQLADGMCLNELNKWIWRPKVSRKRRNSLRDGDIVDILCLKFRPQSREQKGTMLYTLLFNAESRFRLLKRAGAQAEKKYKKHRTAKVLPSNPDSGDDVGNKKRERLVERLLDPLYKDARSPACFTSVEPLLREARHTHPCHVIVSAETRRYLARHRVYALYQRTLQLEYHRLVAEAEVAARNEFAERPKGLSQQKQKPANDNDDDDNRSTTPTNGQLAQQKEAEVEETLAVDVAGVESTDGDAKVDLHTQQALHHQEKKQYKYALLPVLLSPFNMVFVP</sequence>
<organism evidence="2 3">
    <name type="scientific">Globodera rostochiensis</name>
    <name type="common">Golden nematode worm</name>
    <name type="synonym">Heterodera rostochiensis</name>
    <dbReference type="NCBI Taxonomy" id="31243"/>
    <lineage>
        <taxon>Eukaryota</taxon>
        <taxon>Metazoa</taxon>
        <taxon>Ecdysozoa</taxon>
        <taxon>Nematoda</taxon>
        <taxon>Chromadorea</taxon>
        <taxon>Rhabditida</taxon>
        <taxon>Tylenchina</taxon>
        <taxon>Tylenchomorpha</taxon>
        <taxon>Tylenchoidea</taxon>
        <taxon>Heteroderidae</taxon>
        <taxon>Heteroderinae</taxon>
        <taxon>Globodera</taxon>
    </lineage>
</organism>
<protein>
    <submittedName>
        <fullName evidence="3">Uncharacterized protein</fullName>
    </submittedName>
</protein>
<dbReference type="WBParaSite" id="Gr19_v10_g14173.t1">
    <property type="protein sequence ID" value="Gr19_v10_g14173.t1"/>
    <property type="gene ID" value="Gr19_v10_g14173"/>
</dbReference>
<accession>A0A914H8C3</accession>
<reference evidence="3" key="1">
    <citation type="submission" date="2022-11" db="UniProtKB">
        <authorList>
            <consortium name="WormBaseParasite"/>
        </authorList>
    </citation>
    <scope>IDENTIFICATION</scope>
</reference>
<evidence type="ECO:0000313" key="2">
    <source>
        <dbReference type="Proteomes" id="UP000887572"/>
    </source>
</evidence>
<feature type="region of interest" description="Disordered" evidence="1">
    <location>
        <begin position="102"/>
        <end position="124"/>
    </location>
</feature>
<keyword evidence="2" id="KW-1185">Reference proteome</keyword>
<feature type="region of interest" description="Disordered" evidence="1">
    <location>
        <begin position="207"/>
        <end position="248"/>
    </location>
</feature>
<dbReference type="AlphaFoldDB" id="A0A914H8C3"/>
<feature type="compositionally biased region" description="Polar residues" evidence="1">
    <location>
        <begin position="232"/>
        <end position="242"/>
    </location>
</feature>
<name>A0A914H8C3_GLORO</name>
<proteinExistence type="predicted"/>